<organism evidence="2 3">
    <name type="scientific">Lates japonicus</name>
    <name type="common">Japanese lates</name>
    <dbReference type="NCBI Taxonomy" id="270547"/>
    <lineage>
        <taxon>Eukaryota</taxon>
        <taxon>Metazoa</taxon>
        <taxon>Chordata</taxon>
        <taxon>Craniata</taxon>
        <taxon>Vertebrata</taxon>
        <taxon>Euteleostomi</taxon>
        <taxon>Actinopterygii</taxon>
        <taxon>Neopterygii</taxon>
        <taxon>Teleostei</taxon>
        <taxon>Neoteleostei</taxon>
        <taxon>Acanthomorphata</taxon>
        <taxon>Carangaria</taxon>
        <taxon>Carangaria incertae sedis</taxon>
        <taxon>Centropomidae</taxon>
        <taxon>Lates</taxon>
    </lineage>
</organism>
<dbReference type="AlphaFoldDB" id="A0AAD3NL29"/>
<evidence type="ECO:0000313" key="3">
    <source>
        <dbReference type="Proteomes" id="UP001279410"/>
    </source>
</evidence>
<feature type="region of interest" description="Disordered" evidence="1">
    <location>
        <begin position="1"/>
        <end position="105"/>
    </location>
</feature>
<protein>
    <submittedName>
        <fullName evidence="2">Transcriptional repressor protein YY1-like isoform X2</fullName>
    </submittedName>
</protein>
<dbReference type="Proteomes" id="UP001279410">
    <property type="component" value="Unassembled WGS sequence"/>
</dbReference>
<accession>A0AAD3NL29</accession>
<evidence type="ECO:0000313" key="2">
    <source>
        <dbReference type="EMBL" id="GLD74891.1"/>
    </source>
</evidence>
<sequence length="156" mass="16789">MIALQPLVTDDPKLDPPPAGELSGPDREEVVEDDSDLHTRTAAAGSDDPHPYRHRGGGQSISEAGFGDCGWEEPVGQVETGGGTGGKAGKKSYLSGAEAGGRKWRNRSRYRPKTLEEFSVTMGIRDIDHESVVEEQIVGENSPDYSEYMTAGRDCP</sequence>
<name>A0AAD3NL29_LATJO</name>
<gene>
    <name evidence="2" type="ORF">AKAME5_002622300</name>
</gene>
<comment type="caution">
    <text evidence="2">The sequence shown here is derived from an EMBL/GenBank/DDBJ whole genome shotgun (WGS) entry which is preliminary data.</text>
</comment>
<evidence type="ECO:0000256" key="1">
    <source>
        <dbReference type="SAM" id="MobiDB-lite"/>
    </source>
</evidence>
<keyword evidence="3" id="KW-1185">Reference proteome</keyword>
<reference evidence="2" key="1">
    <citation type="submission" date="2022-08" db="EMBL/GenBank/DDBJ databases">
        <title>Genome sequencing of akame (Lates japonicus).</title>
        <authorList>
            <person name="Hashiguchi Y."/>
            <person name="Takahashi H."/>
        </authorList>
    </citation>
    <scope>NUCLEOTIDE SEQUENCE</scope>
    <source>
        <strain evidence="2">Kochi</strain>
    </source>
</reference>
<dbReference type="EMBL" id="BRZM01002563">
    <property type="protein sequence ID" value="GLD74891.1"/>
    <property type="molecule type" value="Genomic_DNA"/>
</dbReference>
<proteinExistence type="predicted"/>